<comment type="caution">
    <text evidence="6">The sequence shown here is derived from an EMBL/GenBank/DDBJ whole genome shotgun (WGS) entry which is preliminary data.</text>
</comment>
<dbReference type="CDD" id="cd08420">
    <property type="entry name" value="PBP2_CysL_like"/>
    <property type="match status" value="1"/>
</dbReference>
<dbReference type="Proteomes" id="UP000610760">
    <property type="component" value="Unassembled WGS sequence"/>
</dbReference>
<proteinExistence type="inferred from homology"/>
<evidence type="ECO:0000256" key="4">
    <source>
        <dbReference type="ARBA" id="ARBA00023163"/>
    </source>
</evidence>
<dbReference type="EMBL" id="JACRSV010000001">
    <property type="protein sequence ID" value="MBC8558591.1"/>
    <property type="molecule type" value="Genomic_DNA"/>
</dbReference>
<dbReference type="Gene3D" id="1.10.10.10">
    <property type="entry name" value="Winged helix-like DNA-binding domain superfamily/Winged helix DNA-binding domain"/>
    <property type="match status" value="1"/>
</dbReference>
<dbReference type="GO" id="GO:0003700">
    <property type="term" value="F:DNA-binding transcription factor activity"/>
    <property type="evidence" value="ECO:0007669"/>
    <property type="project" value="InterPro"/>
</dbReference>
<evidence type="ECO:0000256" key="2">
    <source>
        <dbReference type="ARBA" id="ARBA00023015"/>
    </source>
</evidence>
<comment type="similarity">
    <text evidence="1">Belongs to the LysR transcriptional regulatory family.</text>
</comment>
<dbReference type="AlphaFoldDB" id="A0A926DZM5"/>
<dbReference type="PROSITE" id="PS50931">
    <property type="entry name" value="HTH_LYSR"/>
    <property type="match status" value="1"/>
</dbReference>
<dbReference type="Gene3D" id="3.40.190.290">
    <property type="match status" value="1"/>
</dbReference>
<name>A0A926DZM5_9FIRM</name>
<dbReference type="InterPro" id="IPR000847">
    <property type="entry name" value="LysR_HTH_N"/>
</dbReference>
<dbReference type="SUPFAM" id="SSF46785">
    <property type="entry name" value="Winged helix' DNA-binding domain"/>
    <property type="match status" value="1"/>
</dbReference>
<dbReference type="GO" id="GO:0000976">
    <property type="term" value="F:transcription cis-regulatory region binding"/>
    <property type="evidence" value="ECO:0007669"/>
    <property type="project" value="TreeGrafter"/>
</dbReference>
<keyword evidence="4" id="KW-0804">Transcription</keyword>
<dbReference type="InterPro" id="IPR036388">
    <property type="entry name" value="WH-like_DNA-bd_sf"/>
</dbReference>
<evidence type="ECO:0000259" key="5">
    <source>
        <dbReference type="PROSITE" id="PS50931"/>
    </source>
</evidence>
<gene>
    <name evidence="6" type="ORF">H8710_00775</name>
</gene>
<sequence>MTLRHLKIFVAVCDHKTITKASEALYIAQPSVSLAISELEEYYGVRLFDRISRKLYLTKAGEQVLGYARHITALFDEMEKGVKNAEASGIIRVGASVTIGTCLLPFYAQKFENTFPHLSLSATVENSDILEKMVLGNELDLALIEGIPHSDQLIVSPFLDDELLVICAKDNPLGHKKEVSAEELIREPLILREMGSGTRQLFDNAMMLHNLSVKPHWECISTQAILNAVMMNIGISVLPSRLVGSELKAGDLQKIPVKDLQLKRKFSIIYHKNKYLSAALQAFIELCREQTDPLA</sequence>
<accession>A0A926DZM5</accession>
<evidence type="ECO:0000313" key="6">
    <source>
        <dbReference type="EMBL" id="MBC8558591.1"/>
    </source>
</evidence>
<keyword evidence="2" id="KW-0805">Transcription regulation</keyword>
<dbReference type="RefSeq" id="WP_249293482.1">
    <property type="nucleotide sequence ID" value="NZ_JACRSV010000001.1"/>
</dbReference>
<dbReference type="PANTHER" id="PTHR30126:SF39">
    <property type="entry name" value="HTH-TYPE TRANSCRIPTIONAL REGULATOR CYSL"/>
    <property type="match status" value="1"/>
</dbReference>
<reference evidence="6" key="1">
    <citation type="submission" date="2020-08" db="EMBL/GenBank/DDBJ databases">
        <title>Genome public.</title>
        <authorList>
            <person name="Liu C."/>
            <person name="Sun Q."/>
        </authorList>
    </citation>
    <scope>NUCLEOTIDE SEQUENCE</scope>
    <source>
        <strain evidence="6">NSJ-33</strain>
    </source>
</reference>
<evidence type="ECO:0000256" key="1">
    <source>
        <dbReference type="ARBA" id="ARBA00009437"/>
    </source>
</evidence>
<dbReference type="InterPro" id="IPR036390">
    <property type="entry name" value="WH_DNA-bd_sf"/>
</dbReference>
<keyword evidence="7" id="KW-1185">Reference proteome</keyword>
<feature type="domain" description="HTH lysR-type" evidence="5">
    <location>
        <begin position="1"/>
        <end position="58"/>
    </location>
</feature>
<dbReference type="InterPro" id="IPR005119">
    <property type="entry name" value="LysR_subst-bd"/>
</dbReference>
<evidence type="ECO:0000313" key="7">
    <source>
        <dbReference type="Proteomes" id="UP000610760"/>
    </source>
</evidence>
<dbReference type="SUPFAM" id="SSF53850">
    <property type="entry name" value="Periplasmic binding protein-like II"/>
    <property type="match status" value="1"/>
</dbReference>
<evidence type="ECO:0000256" key="3">
    <source>
        <dbReference type="ARBA" id="ARBA00023125"/>
    </source>
</evidence>
<dbReference type="PANTHER" id="PTHR30126">
    <property type="entry name" value="HTH-TYPE TRANSCRIPTIONAL REGULATOR"/>
    <property type="match status" value="1"/>
</dbReference>
<dbReference type="Pfam" id="PF03466">
    <property type="entry name" value="LysR_substrate"/>
    <property type="match status" value="1"/>
</dbReference>
<keyword evidence="3" id="KW-0238">DNA-binding</keyword>
<protein>
    <submittedName>
        <fullName evidence="6">LysR family transcriptional regulator</fullName>
    </submittedName>
</protein>
<dbReference type="Pfam" id="PF00126">
    <property type="entry name" value="HTH_1"/>
    <property type="match status" value="1"/>
</dbReference>
<dbReference type="FunFam" id="1.10.10.10:FF:000001">
    <property type="entry name" value="LysR family transcriptional regulator"/>
    <property type="match status" value="1"/>
</dbReference>
<organism evidence="6 7">
    <name type="scientific">Fumia xinanensis</name>
    <dbReference type="NCBI Taxonomy" id="2763659"/>
    <lineage>
        <taxon>Bacteria</taxon>
        <taxon>Bacillati</taxon>
        <taxon>Bacillota</taxon>
        <taxon>Clostridia</taxon>
        <taxon>Eubacteriales</taxon>
        <taxon>Oscillospiraceae</taxon>
        <taxon>Fumia</taxon>
    </lineage>
</organism>
<dbReference type="PRINTS" id="PR00039">
    <property type="entry name" value="HTHLYSR"/>
</dbReference>